<evidence type="ECO:0000313" key="2">
    <source>
        <dbReference type="EMBL" id="GJT41209.1"/>
    </source>
</evidence>
<reference evidence="2" key="1">
    <citation type="journal article" date="2022" name="Int. J. Mol. Sci.">
        <title>Draft Genome of Tanacetum Coccineum: Genomic Comparison of Closely Related Tanacetum-Family Plants.</title>
        <authorList>
            <person name="Yamashiro T."/>
            <person name="Shiraishi A."/>
            <person name="Nakayama K."/>
            <person name="Satake H."/>
        </authorList>
    </citation>
    <scope>NUCLEOTIDE SEQUENCE</scope>
</reference>
<dbReference type="CDD" id="cd09272">
    <property type="entry name" value="RNase_HI_RT_Ty1"/>
    <property type="match status" value="1"/>
</dbReference>
<dbReference type="EMBL" id="BQNB010015542">
    <property type="protein sequence ID" value="GJT41209.1"/>
    <property type="molecule type" value="Genomic_DNA"/>
</dbReference>
<sequence length="264" mass="28483">MAKSGLSLYIQFNTYQDSPYVLEAYSDSDYAGSHGDRKSTTGGCQFLGRRLISWQCKKQTIMATSSTEAEYVAAANCCGQFLSRLSVLLRKVPPAILATIDRQADLLQKQILTSMECLVHTCIALFSTYQFAGFHLESQLAICYYLIEEGGEEVSSNDFGNHLPLLDAQLSHPAQGCYCRPTTTTTSVPVHEQGPSSDPNIDSSSRSHKTAPDLFTSTNVEDETMGGSFPTLPPRSTQAPPVGTTSGGADDVDKLTALSSLVST</sequence>
<name>A0ABQ5DQ72_9ASTR</name>
<organism evidence="2 3">
    <name type="scientific">Tanacetum coccineum</name>
    <dbReference type="NCBI Taxonomy" id="301880"/>
    <lineage>
        <taxon>Eukaryota</taxon>
        <taxon>Viridiplantae</taxon>
        <taxon>Streptophyta</taxon>
        <taxon>Embryophyta</taxon>
        <taxon>Tracheophyta</taxon>
        <taxon>Spermatophyta</taxon>
        <taxon>Magnoliopsida</taxon>
        <taxon>eudicotyledons</taxon>
        <taxon>Gunneridae</taxon>
        <taxon>Pentapetalae</taxon>
        <taxon>asterids</taxon>
        <taxon>campanulids</taxon>
        <taxon>Asterales</taxon>
        <taxon>Asteraceae</taxon>
        <taxon>Asteroideae</taxon>
        <taxon>Anthemideae</taxon>
        <taxon>Anthemidinae</taxon>
        <taxon>Tanacetum</taxon>
    </lineage>
</organism>
<reference evidence="2" key="2">
    <citation type="submission" date="2022-01" db="EMBL/GenBank/DDBJ databases">
        <authorList>
            <person name="Yamashiro T."/>
            <person name="Shiraishi A."/>
            <person name="Satake H."/>
            <person name="Nakayama K."/>
        </authorList>
    </citation>
    <scope>NUCLEOTIDE SEQUENCE</scope>
</reference>
<evidence type="ECO:0000256" key="1">
    <source>
        <dbReference type="SAM" id="MobiDB-lite"/>
    </source>
</evidence>
<accession>A0ABQ5DQ72</accession>
<keyword evidence="3" id="KW-1185">Reference proteome</keyword>
<protein>
    <submittedName>
        <fullName evidence="2">Uncharacterized protein</fullName>
    </submittedName>
</protein>
<dbReference type="PANTHER" id="PTHR11439:SF509">
    <property type="entry name" value="RNA-DIRECTED DNA POLYMERASE"/>
    <property type="match status" value="1"/>
</dbReference>
<feature type="region of interest" description="Disordered" evidence="1">
    <location>
        <begin position="185"/>
        <end position="264"/>
    </location>
</feature>
<evidence type="ECO:0000313" key="3">
    <source>
        <dbReference type="Proteomes" id="UP001151760"/>
    </source>
</evidence>
<dbReference type="PANTHER" id="PTHR11439">
    <property type="entry name" value="GAG-POL-RELATED RETROTRANSPOSON"/>
    <property type="match status" value="1"/>
</dbReference>
<comment type="caution">
    <text evidence="2">The sequence shown here is derived from an EMBL/GenBank/DDBJ whole genome shotgun (WGS) entry which is preliminary data.</text>
</comment>
<dbReference type="Proteomes" id="UP001151760">
    <property type="component" value="Unassembled WGS sequence"/>
</dbReference>
<gene>
    <name evidence="2" type="ORF">Tco_0941074</name>
</gene>
<proteinExistence type="predicted"/>
<feature type="compositionally biased region" description="Low complexity" evidence="1">
    <location>
        <begin position="195"/>
        <end position="204"/>
    </location>
</feature>